<organism evidence="1 2">
    <name type="scientific">Spiromyces aspiralis</name>
    <dbReference type="NCBI Taxonomy" id="68401"/>
    <lineage>
        <taxon>Eukaryota</taxon>
        <taxon>Fungi</taxon>
        <taxon>Fungi incertae sedis</taxon>
        <taxon>Zoopagomycota</taxon>
        <taxon>Kickxellomycotina</taxon>
        <taxon>Kickxellomycetes</taxon>
        <taxon>Kickxellales</taxon>
        <taxon>Kickxellaceae</taxon>
        <taxon>Spiromyces</taxon>
    </lineage>
</organism>
<comment type="caution">
    <text evidence="1">The sequence shown here is derived from an EMBL/GenBank/DDBJ whole genome shotgun (WGS) entry which is preliminary data.</text>
</comment>
<name>A0ACC1H9R2_9FUNG</name>
<accession>A0ACC1H9R2</accession>
<proteinExistence type="predicted"/>
<sequence>MQPDQQPSHPLRPSLSFLETTTEENSPMHSIASIADPSVRPQSLPVLPASDTAATATANVTAVAVTGSPADSELTTRGTPDVSVLGPDAVTRAIAASLSATPKEVYSPPLPPASKRPSISKYLAVSPKTTPVTATTESTFKALVNVTPSPGPSIRPTLDQWLRRNEHKLPTYRVPYPVVNPSYLPRIKNPRLSPSPVASNTIYNSQRSRSSLSQTKKDYSLKTQSISLHLQPNTAAAASVLSSSHRRSESIRSTVASSHDGDGDDPSKPRTSHKPSRLDFKSSAESLLARNRSSSSLKAKVDATALHTAPPVTSQGSISLTPAQPNFASGSTTSLRPPEFP</sequence>
<gene>
    <name evidence="1" type="ORF">EV182_006085</name>
</gene>
<evidence type="ECO:0000313" key="1">
    <source>
        <dbReference type="EMBL" id="KAJ1672996.1"/>
    </source>
</evidence>
<protein>
    <submittedName>
        <fullName evidence="1">Uncharacterized protein</fullName>
    </submittedName>
</protein>
<feature type="non-terminal residue" evidence="1">
    <location>
        <position position="341"/>
    </location>
</feature>
<dbReference type="Proteomes" id="UP001145114">
    <property type="component" value="Unassembled WGS sequence"/>
</dbReference>
<keyword evidence="2" id="KW-1185">Reference proteome</keyword>
<dbReference type="EMBL" id="JAMZIH010007528">
    <property type="protein sequence ID" value="KAJ1672996.1"/>
    <property type="molecule type" value="Genomic_DNA"/>
</dbReference>
<reference evidence="1" key="1">
    <citation type="submission" date="2022-06" db="EMBL/GenBank/DDBJ databases">
        <title>Phylogenomic reconstructions and comparative analyses of Kickxellomycotina fungi.</title>
        <authorList>
            <person name="Reynolds N.K."/>
            <person name="Stajich J.E."/>
            <person name="Barry K."/>
            <person name="Grigoriev I.V."/>
            <person name="Crous P."/>
            <person name="Smith M.E."/>
        </authorList>
    </citation>
    <scope>NUCLEOTIDE SEQUENCE</scope>
    <source>
        <strain evidence="1">RSA 2271</strain>
    </source>
</reference>
<evidence type="ECO:0000313" key="2">
    <source>
        <dbReference type="Proteomes" id="UP001145114"/>
    </source>
</evidence>